<proteinExistence type="predicted"/>
<gene>
    <name evidence="1" type="ORF">CTRU02_204953</name>
</gene>
<organism evidence="1 2">
    <name type="scientific">Colletotrichum truncatum</name>
    <name type="common">Anthracnose fungus</name>
    <name type="synonym">Colletotrichum capsici</name>
    <dbReference type="NCBI Taxonomy" id="5467"/>
    <lineage>
        <taxon>Eukaryota</taxon>
        <taxon>Fungi</taxon>
        <taxon>Dikarya</taxon>
        <taxon>Ascomycota</taxon>
        <taxon>Pezizomycotina</taxon>
        <taxon>Sordariomycetes</taxon>
        <taxon>Hypocreomycetidae</taxon>
        <taxon>Glomerellales</taxon>
        <taxon>Glomerellaceae</taxon>
        <taxon>Colletotrichum</taxon>
        <taxon>Colletotrichum truncatum species complex</taxon>
    </lineage>
</organism>
<name>A0ACC3Z2M7_COLTU</name>
<evidence type="ECO:0000313" key="2">
    <source>
        <dbReference type="Proteomes" id="UP000805649"/>
    </source>
</evidence>
<comment type="caution">
    <text evidence="1">The sequence shown here is derived from an EMBL/GenBank/DDBJ whole genome shotgun (WGS) entry which is preliminary data.</text>
</comment>
<dbReference type="EMBL" id="VUJX02000003">
    <property type="protein sequence ID" value="KAL0938343.1"/>
    <property type="molecule type" value="Genomic_DNA"/>
</dbReference>
<evidence type="ECO:0000313" key="1">
    <source>
        <dbReference type="EMBL" id="KAL0938343.1"/>
    </source>
</evidence>
<dbReference type="Proteomes" id="UP000805649">
    <property type="component" value="Unassembled WGS sequence"/>
</dbReference>
<accession>A0ACC3Z2M7</accession>
<keyword evidence="2" id="KW-1185">Reference proteome</keyword>
<sequence>MSEQSKGAAAFDGLPQSVSELTALPWCHTLLSAPNTITFIPPARDPENANPHDRFFGRTINSSSGIPACICFYKEAPGRSVINEVSVLFALSQGVDGYPHIAHGGLVAVLIDEVLGILIQRNMNTDRDSPVFSMNTVTASMNIKYLKPVATPDVVLGVGRIKEIKGKRLLLSAVIKDASGTELATCESLWIAIPRQKI</sequence>
<protein>
    <submittedName>
        <fullName evidence="1">Thioesterase family protein</fullName>
    </submittedName>
</protein>
<reference evidence="1 2" key="1">
    <citation type="journal article" date="2020" name="Phytopathology">
        <title>Genome Sequence Resources of Colletotrichum truncatum, C. plurivorum, C. musicola, and C. sojae: Four Species Pathogenic to Soybean (Glycine max).</title>
        <authorList>
            <person name="Rogerio F."/>
            <person name="Boufleur T.R."/>
            <person name="Ciampi-Guillardi M."/>
            <person name="Sukno S.A."/>
            <person name="Thon M.R."/>
            <person name="Massola Junior N.S."/>
            <person name="Baroncelli R."/>
        </authorList>
    </citation>
    <scope>NUCLEOTIDE SEQUENCE [LARGE SCALE GENOMIC DNA]</scope>
    <source>
        <strain evidence="1 2">CMES1059</strain>
    </source>
</reference>